<evidence type="ECO:0000256" key="2">
    <source>
        <dbReference type="ARBA" id="ARBA00022475"/>
    </source>
</evidence>
<keyword evidence="7 8" id="KW-0472">Membrane</keyword>
<proteinExistence type="predicted"/>
<keyword evidence="6 8" id="KW-1133">Transmembrane helix</keyword>
<dbReference type="GO" id="GO:0005886">
    <property type="term" value="C:plasma membrane"/>
    <property type="evidence" value="ECO:0007669"/>
    <property type="project" value="UniProtKB-SubCell"/>
</dbReference>
<feature type="domain" description="Glycosyltransferase RgtA/B/C/D-like" evidence="9">
    <location>
        <begin position="92"/>
        <end position="249"/>
    </location>
</feature>
<feature type="transmembrane region" description="Helical" evidence="8">
    <location>
        <begin position="313"/>
        <end position="331"/>
    </location>
</feature>
<keyword evidence="3" id="KW-0328">Glycosyltransferase</keyword>
<feature type="transmembrane region" description="Helical" evidence="8">
    <location>
        <begin position="231"/>
        <end position="254"/>
    </location>
</feature>
<evidence type="ECO:0000256" key="1">
    <source>
        <dbReference type="ARBA" id="ARBA00004651"/>
    </source>
</evidence>
<comment type="caution">
    <text evidence="10">The sequence shown here is derived from an EMBL/GenBank/DDBJ whole genome shotgun (WGS) entry which is preliminary data.</text>
</comment>
<feature type="transmembrane region" description="Helical" evidence="8">
    <location>
        <begin position="190"/>
        <end position="219"/>
    </location>
</feature>
<dbReference type="PANTHER" id="PTHR33908:SF11">
    <property type="entry name" value="MEMBRANE PROTEIN"/>
    <property type="match status" value="1"/>
</dbReference>
<organism evidence="10 11">
    <name type="scientific">Candidatus Nomurabacteria bacterium GW2011_GWB1_43_7</name>
    <dbReference type="NCBI Taxonomy" id="1618747"/>
    <lineage>
        <taxon>Bacteria</taxon>
        <taxon>Candidatus Nomuraibacteriota</taxon>
    </lineage>
</organism>
<dbReference type="PANTHER" id="PTHR33908">
    <property type="entry name" value="MANNOSYLTRANSFERASE YKCB-RELATED"/>
    <property type="match status" value="1"/>
</dbReference>
<feature type="transmembrane region" description="Helical" evidence="8">
    <location>
        <begin position="337"/>
        <end position="356"/>
    </location>
</feature>
<reference evidence="10 11" key="1">
    <citation type="journal article" date="2015" name="Nature">
        <title>rRNA introns, odd ribosomes, and small enigmatic genomes across a large radiation of phyla.</title>
        <authorList>
            <person name="Brown C.T."/>
            <person name="Hug L.A."/>
            <person name="Thomas B.C."/>
            <person name="Sharon I."/>
            <person name="Castelle C.J."/>
            <person name="Singh A."/>
            <person name="Wilkins M.J."/>
            <person name="Williams K.H."/>
            <person name="Banfield J.F."/>
        </authorList>
    </citation>
    <scope>NUCLEOTIDE SEQUENCE [LARGE SCALE GENOMIC DNA]</scope>
</reference>
<feature type="transmembrane region" description="Helical" evidence="8">
    <location>
        <begin position="160"/>
        <end position="178"/>
    </location>
</feature>
<evidence type="ECO:0000256" key="3">
    <source>
        <dbReference type="ARBA" id="ARBA00022676"/>
    </source>
</evidence>
<dbReference type="Pfam" id="PF13231">
    <property type="entry name" value="PMT_2"/>
    <property type="match status" value="1"/>
</dbReference>
<name>A0A0G1F7Z5_9BACT</name>
<feature type="transmembrane region" description="Helical" evidence="8">
    <location>
        <begin position="137"/>
        <end position="155"/>
    </location>
</feature>
<evidence type="ECO:0000256" key="6">
    <source>
        <dbReference type="ARBA" id="ARBA00022989"/>
    </source>
</evidence>
<protein>
    <recommendedName>
        <fullName evidence="9">Glycosyltransferase RgtA/B/C/D-like domain-containing protein</fullName>
    </recommendedName>
</protein>
<comment type="subcellular location">
    <subcellularLocation>
        <location evidence="1">Cell membrane</location>
        <topology evidence="1">Multi-pass membrane protein</topology>
    </subcellularLocation>
</comment>
<evidence type="ECO:0000256" key="7">
    <source>
        <dbReference type="ARBA" id="ARBA00023136"/>
    </source>
</evidence>
<evidence type="ECO:0000256" key="8">
    <source>
        <dbReference type="SAM" id="Phobius"/>
    </source>
</evidence>
<dbReference type="InterPro" id="IPR038731">
    <property type="entry name" value="RgtA/B/C-like"/>
</dbReference>
<dbReference type="GO" id="GO:0016763">
    <property type="term" value="F:pentosyltransferase activity"/>
    <property type="evidence" value="ECO:0007669"/>
    <property type="project" value="TreeGrafter"/>
</dbReference>
<sequence length="493" mass="57860">MGILQIVKRAWLSWLDVERKDMLIILVVLFAFLIRIIFLFYTPLRGWDETVYLNLGYQLSQNPLIYSLANSGWSDFIPSQDTIYGWPSIGFRAPLLPYLISVFYSLNLNFIVEIINPFLGAVSVFLVYILGKKLFDNNVGLYSATLFSLVPLHVYFSEQVLTDTFVVFFLLLTFVSFWEGYEKGNTMQKILFGLFFALSLLARYTTLWIAVVFFLYFFIRDRSLKFLTDKYLWYAISFFFVILAPWFIYSFAYYGNTLGAFVHGFRAASYWGGVQSWNFFFINSWHIFSAVGVVFIFSLIYIFFKKEFYKREVYLLLIWTFFFLGMAIYMPHKEERFIMPIIPAVCLISGFCISKFKKYKNTIFGLICAILIISLFGLFKIEYEKSKNKANICFSEGNKFLASDSINKNSLVITNQSPIVYYYTQKENRIYPDPWSVESLKNIINLNHGNRIIYIFFTNYDMSIDSGVKNDLDNNFKKVFECSKDWGYSAIYE</sequence>
<dbReference type="STRING" id="1618747.UW02_C0032G0006"/>
<feature type="transmembrane region" description="Helical" evidence="8">
    <location>
        <begin position="83"/>
        <end position="103"/>
    </location>
</feature>
<evidence type="ECO:0000256" key="5">
    <source>
        <dbReference type="ARBA" id="ARBA00022692"/>
    </source>
</evidence>
<dbReference type="InterPro" id="IPR050297">
    <property type="entry name" value="LipidA_mod_glycosyltrf_83"/>
</dbReference>
<dbReference type="Proteomes" id="UP000034751">
    <property type="component" value="Unassembled WGS sequence"/>
</dbReference>
<keyword evidence="5 8" id="KW-0812">Transmembrane</keyword>
<evidence type="ECO:0000256" key="4">
    <source>
        <dbReference type="ARBA" id="ARBA00022679"/>
    </source>
</evidence>
<evidence type="ECO:0000259" key="9">
    <source>
        <dbReference type="Pfam" id="PF13231"/>
    </source>
</evidence>
<feature type="transmembrane region" description="Helical" evidence="8">
    <location>
        <begin position="21"/>
        <end position="41"/>
    </location>
</feature>
<feature type="transmembrane region" description="Helical" evidence="8">
    <location>
        <begin position="110"/>
        <end position="131"/>
    </location>
</feature>
<evidence type="ECO:0000313" key="10">
    <source>
        <dbReference type="EMBL" id="KKT18465.1"/>
    </source>
</evidence>
<dbReference type="GO" id="GO:0009103">
    <property type="term" value="P:lipopolysaccharide biosynthetic process"/>
    <property type="evidence" value="ECO:0007669"/>
    <property type="project" value="UniProtKB-ARBA"/>
</dbReference>
<keyword evidence="4" id="KW-0808">Transferase</keyword>
<feature type="transmembrane region" description="Helical" evidence="8">
    <location>
        <begin position="363"/>
        <end position="381"/>
    </location>
</feature>
<gene>
    <name evidence="10" type="ORF">UW02_C0032G0006</name>
</gene>
<evidence type="ECO:0000313" key="11">
    <source>
        <dbReference type="Proteomes" id="UP000034751"/>
    </source>
</evidence>
<feature type="transmembrane region" description="Helical" evidence="8">
    <location>
        <begin position="285"/>
        <end position="304"/>
    </location>
</feature>
<dbReference type="EMBL" id="LCGS01000032">
    <property type="protein sequence ID" value="KKT18465.1"/>
    <property type="molecule type" value="Genomic_DNA"/>
</dbReference>
<keyword evidence="2" id="KW-1003">Cell membrane</keyword>
<dbReference type="AlphaFoldDB" id="A0A0G1F7Z5"/>
<accession>A0A0G1F7Z5</accession>